<reference evidence="3" key="1">
    <citation type="submission" date="2018-02" db="EMBL/GenBank/DDBJ databases">
        <title>Draft genome sequencing of Rhodococcus opacus KU647198.</title>
        <authorList>
            <person name="Zheng B.-X."/>
        </authorList>
    </citation>
    <scope>NUCLEOTIDE SEQUENCE [LARGE SCALE GENOMIC DNA]</scope>
    <source>
        <strain evidence="3">04-OD7</strain>
    </source>
</reference>
<dbReference type="RefSeq" id="WP_105415337.1">
    <property type="nucleotide sequence ID" value="NZ_PUIO01000015.1"/>
</dbReference>
<dbReference type="EMBL" id="PUIO01000015">
    <property type="protein sequence ID" value="PQP24176.1"/>
    <property type="molecule type" value="Genomic_DNA"/>
</dbReference>
<accession>A0A2S8JAU3</accession>
<gene>
    <name evidence="2" type="ORF">C5613_14950</name>
</gene>
<dbReference type="AlphaFoldDB" id="A0A2S8JAU3"/>
<comment type="caution">
    <text evidence="2">The sequence shown here is derived from an EMBL/GenBank/DDBJ whole genome shotgun (WGS) entry which is preliminary data.</text>
</comment>
<protein>
    <recommendedName>
        <fullName evidence="1">LtfC/p132/Gp6 beta-sandwich domain-containing protein</fullName>
    </recommendedName>
</protein>
<feature type="domain" description="LtfC/p132/Gp6 beta-sandwich" evidence="1">
    <location>
        <begin position="10"/>
        <end position="99"/>
    </location>
</feature>
<evidence type="ECO:0000313" key="3">
    <source>
        <dbReference type="Proteomes" id="UP000239290"/>
    </source>
</evidence>
<dbReference type="Proteomes" id="UP000239290">
    <property type="component" value="Unassembled WGS sequence"/>
</dbReference>
<proteinExistence type="predicted"/>
<dbReference type="InterPro" id="IPR055688">
    <property type="entry name" value="LtfC/p132/Gp6_b-sand"/>
</dbReference>
<dbReference type="Pfam" id="PF23926">
    <property type="entry name" value="LtfC"/>
    <property type="match status" value="1"/>
</dbReference>
<name>A0A2S8JAU3_RHOOP</name>
<evidence type="ECO:0000313" key="2">
    <source>
        <dbReference type="EMBL" id="PQP24176.1"/>
    </source>
</evidence>
<evidence type="ECO:0000259" key="1">
    <source>
        <dbReference type="Pfam" id="PF23926"/>
    </source>
</evidence>
<organism evidence="2 3">
    <name type="scientific">Rhodococcus opacus</name>
    <name type="common">Nocardia opaca</name>
    <dbReference type="NCBI Taxonomy" id="37919"/>
    <lineage>
        <taxon>Bacteria</taxon>
        <taxon>Bacillati</taxon>
        <taxon>Actinomycetota</taxon>
        <taxon>Actinomycetes</taxon>
        <taxon>Mycobacteriales</taxon>
        <taxon>Nocardiaceae</taxon>
        <taxon>Rhodococcus</taxon>
    </lineage>
</organism>
<sequence>MSTNQIGLTPTECKLVLATGGDFQWTFRYDGGNYPAGSSLYFIVGEDQWDFTISGDTATIKIESAVADLVPTQTRFRLIFKETTTPTTETVIAYGTVTRVGR</sequence>